<dbReference type="AlphaFoldDB" id="A0A7N0ZUI7"/>
<dbReference type="Gramene" id="Kaladp0037s0519.1.v1.1">
    <property type="protein sequence ID" value="Kaladp0037s0519.1.v1.1"/>
    <property type="gene ID" value="Kaladp0037s0519.v1.1"/>
</dbReference>
<dbReference type="PANTHER" id="PTHR34282">
    <property type="entry name" value="OS01G0228800 PROTEIN-RELATED"/>
    <property type="match status" value="1"/>
</dbReference>
<proteinExistence type="predicted"/>
<dbReference type="Gramene" id="Kaladp0037s0519.2.v1.1">
    <property type="protein sequence ID" value="Kaladp0037s0519.2.v1.1"/>
    <property type="gene ID" value="Kaladp0037s0519.v1.1"/>
</dbReference>
<dbReference type="EnsemblPlants" id="Kaladp0037s0519.1.v1.1">
    <property type="protein sequence ID" value="Kaladp0037s0519.1.v1.1"/>
    <property type="gene ID" value="Kaladp0037s0519.v1.1"/>
</dbReference>
<dbReference type="Proteomes" id="UP000594263">
    <property type="component" value="Unplaced"/>
</dbReference>
<accession>A0A7N0ZUI7</accession>
<evidence type="ECO:0000256" key="1">
    <source>
        <dbReference type="SAM" id="MobiDB-lite"/>
    </source>
</evidence>
<evidence type="ECO:0000313" key="3">
    <source>
        <dbReference type="Proteomes" id="UP000594263"/>
    </source>
</evidence>
<organism evidence="2 3">
    <name type="scientific">Kalanchoe fedtschenkoi</name>
    <name type="common">Lavender scallops</name>
    <name type="synonym">South American air plant</name>
    <dbReference type="NCBI Taxonomy" id="63787"/>
    <lineage>
        <taxon>Eukaryota</taxon>
        <taxon>Viridiplantae</taxon>
        <taxon>Streptophyta</taxon>
        <taxon>Embryophyta</taxon>
        <taxon>Tracheophyta</taxon>
        <taxon>Spermatophyta</taxon>
        <taxon>Magnoliopsida</taxon>
        <taxon>eudicotyledons</taxon>
        <taxon>Gunneridae</taxon>
        <taxon>Pentapetalae</taxon>
        <taxon>Saxifragales</taxon>
        <taxon>Crassulaceae</taxon>
        <taxon>Kalanchoe</taxon>
    </lineage>
</organism>
<name>A0A7N0ZUI7_KALFE</name>
<dbReference type="EnsemblPlants" id="Kaladp0037s0519.2.v1.1">
    <property type="protein sequence ID" value="Kaladp0037s0519.2.v1.1"/>
    <property type="gene ID" value="Kaladp0037s0519.v1.1"/>
</dbReference>
<reference evidence="2" key="1">
    <citation type="submission" date="2021-01" db="UniProtKB">
        <authorList>
            <consortium name="EnsemblPlants"/>
        </authorList>
    </citation>
    <scope>IDENTIFICATION</scope>
</reference>
<evidence type="ECO:0008006" key="4">
    <source>
        <dbReference type="Google" id="ProtNLM"/>
    </source>
</evidence>
<protein>
    <recommendedName>
        <fullName evidence="4">DUF4378 domain-containing protein</fullName>
    </recommendedName>
</protein>
<feature type="region of interest" description="Disordered" evidence="1">
    <location>
        <begin position="443"/>
        <end position="472"/>
    </location>
</feature>
<keyword evidence="3" id="KW-1185">Reference proteome</keyword>
<dbReference type="OMA" id="GWRNGFS"/>
<feature type="compositionally biased region" description="Basic and acidic residues" evidence="1">
    <location>
        <begin position="443"/>
        <end position="454"/>
    </location>
</feature>
<sequence length="750" mass="83804">MPPTSSVYRSFVTCSDPEGVIDCGSAMKLRLGKIENSIETRERPRSFNLSCSSTGEMRLADVVGNSSSPLAEIEKGAQKLNQMINSWASGMFTETQSKDIARGLLRGALELQESLTMLSRLQEGSFCMSRLKRLEKHKYESVWKERASVDGSIRSHCVDELTRVIRDTSARQTLLQVNQRDIPWASEVQSTSSSNTSVVFSKRVCSTDNSSVSSDTSHKRPNVIAKLMGLEDRKPVQATVGTSSALPKEKEVPARQAFDLDVPKARKPHHVDRKIYLKKKTLGELLEATHSKVRSEKIVEGLVPVLDQPPRTLHTNRRRAAAEEFPPIVIMKPIDTPNKESEKSHGLRFKSNKHGLGAASKRVKELKVMNWSSQAKDQVHERATLIQNEKSSIALRLTHETSKLPKLQSGKTKIKEKVAASTEQAFQVNKILETVKSPDIRNSRKISMKEKNVSVEKSLGSNDTSEAGNPDKNLRIIKSQTSSRQEVPPPKISKFTEEAARHCYSTDAKNTQKRKKKLSDTSRHKGAIAVDLSCQVSVGSLTDPLPVKKIIIPEEESEDNWRDVEVLHDAIHGDRNYHVGEDANCEMVTSDTSCFKSRSVLENLLLSSPSFTAHAELLFNLYPSVSEDVIPSINIEETDTSLFVSYANEVIERKSHQLSYVATSRNIPIFLHELLKEVCDAFEAIKNYKSGSQTVDILDILYRDMKCKEAVSSVWNLGWKLGYSAGETEHIASIIEKLILGDFIDELFVH</sequence>
<evidence type="ECO:0000313" key="2">
    <source>
        <dbReference type="EnsemblPlants" id="Kaladp0037s0519.2.v1.1"/>
    </source>
</evidence>
<dbReference type="PANTHER" id="PTHR34282:SF2">
    <property type="entry name" value="DUF3741 DOMAIN-CONTAINING PROTEIN"/>
    <property type="match status" value="1"/>
</dbReference>